<proteinExistence type="inferred from homology"/>
<dbReference type="RefSeq" id="WP_026801641.1">
    <property type="nucleotide sequence ID" value="NZ_AULI01000021.1"/>
</dbReference>
<dbReference type="Pfam" id="PF01276">
    <property type="entry name" value="OKR_DC_1"/>
    <property type="match status" value="1"/>
</dbReference>
<dbReference type="GO" id="GO:0016831">
    <property type="term" value="F:carboxy-lyase activity"/>
    <property type="evidence" value="ECO:0007669"/>
    <property type="project" value="UniProtKB-KW"/>
</dbReference>
<evidence type="ECO:0000256" key="4">
    <source>
        <dbReference type="ARBA" id="ARBA00022898"/>
    </source>
</evidence>
<reference evidence="8 9" key="1">
    <citation type="submission" date="2013-08" db="EMBL/GenBank/DDBJ databases">
        <authorList>
            <person name="Huang J."/>
            <person name="Wang G."/>
        </authorList>
    </citation>
    <scope>NUCLEOTIDE SEQUENCE [LARGE SCALE GENOMIC DNA]</scope>
    <source>
        <strain evidence="8 9">JSM 076056</strain>
    </source>
</reference>
<evidence type="ECO:0000313" key="8">
    <source>
        <dbReference type="EMBL" id="KGX90106.1"/>
    </source>
</evidence>
<name>A0A0A5GAB3_9BACI</name>
<keyword evidence="5" id="KW-0456">Lyase</keyword>
<dbReference type="Proteomes" id="UP000030528">
    <property type="component" value="Unassembled WGS sequence"/>
</dbReference>
<protein>
    <submittedName>
        <fullName evidence="8">Lysine decarboxylase</fullName>
    </submittedName>
</protein>
<dbReference type="STRING" id="1385510.GCA_000425205_03454"/>
<organism evidence="8 9">
    <name type="scientific">Pontibacillus halophilus JSM 076056 = DSM 19796</name>
    <dbReference type="NCBI Taxonomy" id="1385510"/>
    <lineage>
        <taxon>Bacteria</taxon>
        <taxon>Bacillati</taxon>
        <taxon>Bacillota</taxon>
        <taxon>Bacilli</taxon>
        <taxon>Bacillales</taxon>
        <taxon>Bacillaceae</taxon>
        <taxon>Pontibacillus</taxon>
    </lineage>
</organism>
<dbReference type="SUPFAM" id="SSF55904">
    <property type="entry name" value="Ornithine decarboxylase C-terminal domain"/>
    <property type="match status" value="1"/>
</dbReference>
<dbReference type="InterPro" id="IPR052357">
    <property type="entry name" value="Orn_Lys_Arg_decarboxylase-I"/>
</dbReference>
<evidence type="ECO:0000256" key="3">
    <source>
        <dbReference type="ARBA" id="ARBA00022793"/>
    </source>
</evidence>
<keyword evidence="3" id="KW-0210">Decarboxylase</keyword>
<dbReference type="Gene3D" id="3.40.640.10">
    <property type="entry name" value="Type I PLP-dependent aspartate aminotransferase-like (Major domain)"/>
    <property type="match status" value="1"/>
</dbReference>
<sequence length="477" mass="53525">MIEHQRTPLYETLVKHRWKGATSYHVPGHKNGNVFYERGKTLFQDILSIDLTEISGLDDLHEPGGVIQEAQELASTHFGSRASYFLVGGSTAGNLASVLAASEREGPILIQRNSHKSIYNGLELSGASTVLIAPRYSVRTGLYHDLHVEDVIEAVEQFQDASAIVLTYPDYYGNTYDLKSIIDYAHQFDIPVIVDEAHGVHLHLDPRLPSSAIELGADIVVHSAHKMAPAMTMGAFLHHCSSRVDINRIQHYLQLIQSSSPSYPIMASLDLSRAYLASLDEKEIGRILERIETERKLMASPHHYEVIPHHATDDPFKTTLRVQEGYNGQEIARRLEGVGLFPELVQDSHILLVHGLDYSELNTIEKRWEKAHNSLKSMQGNHATIETEVMNYPAITRMPYPYQQLKHWVTKEVTAEEAVGQLSACSVIPYPPGIPLIAKGEIITEGQINELRRLQQSNLHIQSSECNLQKGLLIYER</sequence>
<gene>
    <name evidence="8" type="ORF">N781_08655</name>
</gene>
<dbReference type="Gene3D" id="3.90.105.10">
    <property type="entry name" value="Molybdopterin biosynthesis moea protein, domain 2"/>
    <property type="match status" value="1"/>
</dbReference>
<evidence type="ECO:0000256" key="1">
    <source>
        <dbReference type="ARBA" id="ARBA00001933"/>
    </source>
</evidence>
<evidence type="ECO:0000256" key="5">
    <source>
        <dbReference type="ARBA" id="ARBA00023239"/>
    </source>
</evidence>
<evidence type="ECO:0000256" key="2">
    <source>
        <dbReference type="ARBA" id="ARBA00010671"/>
    </source>
</evidence>
<dbReference type="InterPro" id="IPR015424">
    <property type="entry name" value="PyrdxlP-dep_Trfase"/>
</dbReference>
<dbReference type="InterPro" id="IPR000310">
    <property type="entry name" value="Orn/Lys/Arg_deCO2ase_major_dom"/>
</dbReference>
<evidence type="ECO:0000259" key="6">
    <source>
        <dbReference type="Pfam" id="PF01276"/>
    </source>
</evidence>
<accession>A0A0A5GAB3</accession>
<evidence type="ECO:0000259" key="7">
    <source>
        <dbReference type="Pfam" id="PF03711"/>
    </source>
</evidence>
<dbReference type="InterPro" id="IPR008286">
    <property type="entry name" value="Prn/Lys/Arg_de-COase_C"/>
</dbReference>
<evidence type="ECO:0000313" key="9">
    <source>
        <dbReference type="Proteomes" id="UP000030528"/>
    </source>
</evidence>
<feature type="domain" description="Orn/Lys/Arg decarboxylases family 1 pyridoxal-P attachment site" evidence="6">
    <location>
        <begin position="7"/>
        <end position="307"/>
    </location>
</feature>
<dbReference type="AlphaFoldDB" id="A0A0A5GAB3"/>
<comment type="similarity">
    <text evidence="2">Belongs to the Orn/Lys/Arg decarboxylase class-I family.</text>
</comment>
<keyword evidence="9" id="KW-1185">Reference proteome</keyword>
<comment type="cofactor">
    <cofactor evidence="1">
        <name>pyridoxal 5'-phosphate</name>
        <dbReference type="ChEBI" id="CHEBI:597326"/>
    </cofactor>
</comment>
<dbReference type="InterPro" id="IPR036633">
    <property type="entry name" value="Prn/Lys/Arg_de-COase_C_sf"/>
</dbReference>
<dbReference type="eggNOG" id="COG1982">
    <property type="taxonomic scope" value="Bacteria"/>
</dbReference>
<comment type="caution">
    <text evidence="8">The sequence shown here is derived from an EMBL/GenBank/DDBJ whole genome shotgun (WGS) entry which is preliminary data.</text>
</comment>
<dbReference type="OrthoDB" id="9815233at2"/>
<feature type="domain" description="Orn/Lys/Arg decarboxylase C-terminal" evidence="7">
    <location>
        <begin position="401"/>
        <end position="448"/>
    </location>
</feature>
<dbReference type="Pfam" id="PF03711">
    <property type="entry name" value="OKR_DC_1_C"/>
    <property type="match status" value="1"/>
</dbReference>
<dbReference type="PANTHER" id="PTHR43277:SF3">
    <property type="entry name" value="DECARBOXYLASE, PUTATIVE-RELATED"/>
    <property type="match status" value="1"/>
</dbReference>
<keyword evidence="4" id="KW-0663">Pyridoxal phosphate</keyword>
<dbReference type="EMBL" id="AVPE01000017">
    <property type="protein sequence ID" value="KGX90106.1"/>
    <property type="molecule type" value="Genomic_DNA"/>
</dbReference>
<dbReference type="InterPro" id="IPR015421">
    <property type="entry name" value="PyrdxlP-dep_Trfase_major"/>
</dbReference>
<dbReference type="PANTHER" id="PTHR43277">
    <property type="entry name" value="ARGININE DECARBOXYLASE"/>
    <property type="match status" value="1"/>
</dbReference>
<dbReference type="SUPFAM" id="SSF53383">
    <property type="entry name" value="PLP-dependent transferases"/>
    <property type="match status" value="1"/>
</dbReference>